<dbReference type="GO" id="GO:0005829">
    <property type="term" value="C:cytosol"/>
    <property type="evidence" value="ECO:0007669"/>
    <property type="project" value="TreeGrafter"/>
</dbReference>
<dbReference type="FunFam" id="1.20.58.90:FF:000008">
    <property type="entry name" value="Tubulin-specific chaperone A"/>
    <property type="match status" value="1"/>
</dbReference>
<gene>
    <name evidence="7" type="ORF">PSYICH_LOCUS13403</name>
</gene>
<dbReference type="InterPro" id="IPR036126">
    <property type="entry name" value="TBCA_sf"/>
</dbReference>
<keyword evidence="6" id="KW-0963">Cytoplasm</keyword>
<comment type="subcellular location">
    <subcellularLocation>
        <location evidence="6">Cytoplasm</location>
        <location evidence="6">Cytoskeleton</location>
    </subcellularLocation>
</comment>
<keyword evidence="8" id="KW-1185">Reference proteome</keyword>
<evidence type="ECO:0000256" key="1">
    <source>
        <dbReference type="ARBA" id="ARBA00003046"/>
    </source>
</evidence>
<comment type="similarity">
    <text evidence="2 6">Belongs to the TBCA family.</text>
</comment>
<dbReference type="SUPFAM" id="SSF46988">
    <property type="entry name" value="Tubulin chaperone cofactor A"/>
    <property type="match status" value="1"/>
</dbReference>
<dbReference type="AlphaFoldDB" id="A0A9P0D6Q8"/>
<keyword evidence="4 6" id="KW-0143">Chaperone</keyword>
<reference evidence="7" key="1">
    <citation type="submission" date="2022-01" db="EMBL/GenBank/DDBJ databases">
        <authorList>
            <person name="King R."/>
        </authorList>
    </citation>
    <scope>NUCLEOTIDE SEQUENCE</scope>
</reference>
<dbReference type="GO" id="GO:0007021">
    <property type="term" value="P:tubulin complex assembly"/>
    <property type="evidence" value="ECO:0007669"/>
    <property type="project" value="UniProtKB-UniRule"/>
</dbReference>
<evidence type="ECO:0000313" key="7">
    <source>
        <dbReference type="EMBL" id="CAH1113431.1"/>
    </source>
</evidence>
<dbReference type="Pfam" id="PF02970">
    <property type="entry name" value="TBCA"/>
    <property type="match status" value="1"/>
</dbReference>
<proteinExistence type="inferred from homology"/>
<dbReference type="PANTHER" id="PTHR21500:SF0">
    <property type="entry name" value="TUBULIN-SPECIFIC CHAPERONE A"/>
    <property type="match status" value="1"/>
</dbReference>
<evidence type="ECO:0000256" key="3">
    <source>
        <dbReference type="ARBA" id="ARBA00015002"/>
    </source>
</evidence>
<evidence type="ECO:0000256" key="4">
    <source>
        <dbReference type="ARBA" id="ARBA00023186"/>
    </source>
</evidence>
<comment type="subunit">
    <text evidence="5 6">Supercomplex made of cofactors A to E. Cofactors A and D function by capturing and stabilizing tubulin in a quasi-native conformation. Cofactor E binds to the cofactor D-tubulin complex; interaction with cofactor C then causes the release of tubulin polypeptides that are committed to the native state.</text>
</comment>
<dbReference type="PANTHER" id="PTHR21500">
    <property type="entry name" value="TUBULIN-SPECIFIC CHAPERONE A"/>
    <property type="match status" value="1"/>
</dbReference>
<sequence>MADPRIRTIKIKTGVVRRLAKEKIVYEREAEAQKVRIEKLKAQGKDEYELRKQDEVLAEGLMMVPDCQRRLAVAYDDLKGILESEKDLIETEEYKAAQKILDEAKYQLPKAGEMHMC</sequence>
<dbReference type="GO" id="GO:0005874">
    <property type="term" value="C:microtubule"/>
    <property type="evidence" value="ECO:0007669"/>
    <property type="project" value="UniProtKB-KW"/>
</dbReference>
<dbReference type="Gene3D" id="1.20.58.90">
    <property type="match status" value="1"/>
</dbReference>
<evidence type="ECO:0000256" key="2">
    <source>
        <dbReference type="ARBA" id="ARBA00006806"/>
    </source>
</evidence>
<evidence type="ECO:0000256" key="6">
    <source>
        <dbReference type="RuleBase" id="RU364030"/>
    </source>
</evidence>
<dbReference type="OrthoDB" id="296187at2759"/>
<dbReference type="Proteomes" id="UP001153636">
    <property type="component" value="Chromosome 7"/>
</dbReference>
<dbReference type="EMBL" id="OV651819">
    <property type="protein sequence ID" value="CAH1113431.1"/>
    <property type="molecule type" value="Genomic_DNA"/>
</dbReference>
<evidence type="ECO:0000313" key="8">
    <source>
        <dbReference type="Proteomes" id="UP001153636"/>
    </source>
</evidence>
<organism evidence="7 8">
    <name type="scientific">Psylliodes chrysocephalus</name>
    <dbReference type="NCBI Taxonomy" id="3402493"/>
    <lineage>
        <taxon>Eukaryota</taxon>
        <taxon>Metazoa</taxon>
        <taxon>Ecdysozoa</taxon>
        <taxon>Arthropoda</taxon>
        <taxon>Hexapoda</taxon>
        <taxon>Insecta</taxon>
        <taxon>Pterygota</taxon>
        <taxon>Neoptera</taxon>
        <taxon>Endopterygota</taxon>
        <taxon>Coleoptera</taxon>
        <taxon>Polyphaga</taxon>
        <taxon>Cucujiformia</taxon>
        <taxon>Chrysomeloidea</taxon>
        <taxon>Chrysomelidae</taxon>
        <taxon>Galerucinae</taxon>
        <taxon>Alticini</taxon>
        <taxon>Psylliodes</taxon>
    </lineage>
</organism>
<dbReference type="GO" id="GO:0048487">
    <property type="term" value="F:beta-tubulin binding"/>
    <property type="evidence" value="ECO:0007669"/>
    <property type="project" value="InterPro"/>
</dbReference>
<dbReference type="InterPro" id="IPR004226">
    <property type="entry name" value="TBCA"/>
</dbReference>
<keyword evidence="6" id="KW-0206">Cytoskeleton</keyword>
<evidence type="ECO:0000256" key="5">
    <source>
        <dbReference type="ARBA" id="ARBA00026055"/>
    </source>
</evidence>
<name>A0A9P0D6Q8_9CUCU</name>
<accession>A0A9P0D6Q8</accession>
<keyword evidence="6" id="KW-0493">Microtubule</keyword>
<comment type="function">
    <text evidence="1">Tubulin-folding protein; involved in the early step of the tubulin folding pathway.</text>
</comment>
<dbReference type="GO" id="GO:0007023">
    <property type="term" value="P:post-chaperonin tubulin folding pathway"/>
    <property type="evidence" value="ECO:0007669"/>
    <property type="project" value="UniProtKB-UniRule"/>
</dbReference>
<protein>
    <recommendedName>
        <fullName evidence="3 6">Tubulin-specific chaperone A</fullName>
    </recommendedName>
</protein>